<evidence type="ECO:0000256" key="8">
    <source>
        <dbReference type="ARBA" id="ARBA00023210"/>
    </source>
</evidence>
<evidence type="ECO:0000256" key="4">
    <source>
        <dbReference type="ARBA" id="ARBA00022723"/>
    </source>
</evidence>
<keyword evidence="3 10" id="KW-0132">Cell division</keyword>
<comment type="similarity">
    <text evidence="2 10">Belongs to the TRAFAC class TrmE-Era-EngA-EngB-Septin-like GTPase superfamily. EngB GTPase family.</text>
</comment>
<dbReference type="RefSeq" id="WP_130153963.1">
    <property type="nucleotide sequence ID" value="NZ_SCFB01000005.1"/>
</dbReference>
<evidence type="ECO:0000256" key="9">
    <source>
        <dbReference type="ARBA" id="ARBA00023306"/>
    </source>
</evidence>
<dbReference type="OrthoDB" id="9804921at2"/>
<keyword evidence="6" id="KW-0460">Magnesium</keyword>
<dbReference type="Pfam" id="PF01926">
    <property type="entry name" value="MMR_HSR1"/>
    <property type="match status" value="1"/>
</dbReference>
<dbReference type="NCBIfam" id="TIGR03598">
    <property type="entry name" value="GTPase_YsxC"/>
    <property type="match status" value="1"/>
</dbReference>
<keyword evidence="7 10" id="KW-0342">GTP-binding</keyword>
<evidence type="ECO:0000256" key="10">
    <source>
        <dbReference type="HAMAP-Rule" id="MF_00321"/>
    </source>
</evidence>
<dbReference type="PANTHER" id="PTHR11649:SF13">
    <property type="entry name" value="ENGB-TYPE G DOMAIN-CONTAINING PROTEIN"/>
    <property type="match status" value="1"/>
</dbReference>
<evidence type="ECO:0000256" key="6">
    <source>
        <dbReference type="ARBA" id="ARBA00022842"/>
    </source>
</evidence>
<protein>
    <recommendedName>
        <fullName evidence="10">Probable GTP-binding protein EngB</fullName>
    </recommendedName>
</protein>
<dbReference type="GO" id="GO:0000917">
    <property type="term" value="P:division septum assembly"/>
    <property type="evidence" value="ECO:0007669"/>
    <property type="project" value="UniProtKB-KW"/>
</dbReference>
<dbReference type="Gene3D" id="3.40.50.300">
    <property type="entry name" value="P-loop containing nucleotide triphosphate hydrolases"/>
    <property type="match status" value="1"/>
</dbReference>
<dbReference type="HAMAP" id="MF_00321">
    <property type="entry name" value="GTPase_EngB"/>
    <property type="match status" value="1"/>
</dbReference>
<dbReference type="Proteomes" id="UP000293550">
    <property type="component" value="Unassembled WGS sequence"/>
</dbReference>
<accession>A0A4Q7DH17</accession>
<dbReference type="PROSITE" id="PS51706">
    <property type="entry name" value="G_ENGB"/>
    <property type="match status" value="1"/>
</dbReference>
<keyword evidence="8 10" id="KW-0717">Septation</keyword>
<keyword evidence="5 10" id="KW-0547">Nucleotide-binding</keyword>
<comment type="cofactor">
    <cofactor evidence="1">
        <name>Mg(2+)</name>
        <dbReference type="ChEBI" id="CHEBI:18420"/>
    </cofactor>
</comment>
<dbReference type="InterPro" id="IPR019987">
    <property type="entry name" value="GTP-bd_ribosome_bio_YsxC"/>
</dbReference>
<evidence type="ECO:0000256" key="7">
    <source>
        <dbReference type="ARBA" id="ARBA00023134"/>
    </source>
</evidence>
<comment type="caution">
    <text evidence="12">The sequence shown here is derived from an EMBL/GenBank/DDBJ whole genome shotgun (WGS) entry which is preliminary data.</text>
</comment>
<keyword evidence="13" id="KW-1185">Reference proteome</keyword>
<dbReference type="PANTHER" id="PTHR11649">
    <property type="entry name" value="MSS1/TRME-RELATED GTP-BINDING PROTEIN"/>
    <property type="match status" value="1"/>
</dbReference>
<reference evidence="12 13" key="1">
    <citation type="submission" date="2018-10" db="EMBL/GenBank/DDBJ databases">
        <title>An updated phylogeny of the Alphaproteobacteria reveals that the parasitic Rickettsiales and Holosporales have independent origins.</title>
        <authorList>
            <person name="Munoz-Gomez S.A."/>
            <person name="Hess S."/>
            <person name="Burger G."/>
            <person name="Lang B.F."/>
            <person name="Susko E."/>
            <person name="Slamovits C.H."/>
            <person name="Roger A.J."/>
        </authorList>
    </citation>
    <scope>NUCLEOTIDE SEQUENCE [LARGE SCALE GENOMIC DNA]</scope>
    <source>
        <strain evidence="12">HOLO01</strain>
    </source>
</reference>
<dbReference type="SUPFAM" id="SSF52540">
    <property type="entry name" value="P-loop containing nucleoside triphosphate hydrolases"/>
    <property type="match status" value="1"/>
</dbReference>
<dbReference type="CDD" id="cd01876">
    <property type="entry name" value="YihA_EngB"/>
    <property type="match status" value="1"/>
</dbReference>
<dbReference type="AlphaFoldDB" id="A0A4Q7DH17"/>
<dbReference type="FunFam" id="3.40.50.300:FF:000098">
    <property type="entry name" value="Probable GTP-binding protein EngB"/>
    <property type="match status" value="1"/>
</dbReference>
<evidence type="ECO:0000256" key="1">
    <source>
        <dbReference type="ARBA" id="ARBA00001946"/>
    </source>
</evidence>
<keyword evidence="4" id="KW-0479">Metal-binding</keyword>
<dbReference type="InterPro" id="IPR006073">
    <property type="entry name" value="GTP-bd"/>
</dbReference>
<comment type="function">
    <text evidence="10">Necessary for normal cell division and for the maintenance of normal septation.</text>
</comment>
<evidence type="ECO:0000256" key="3">
    <source>
        <dbReference type="ARBA" id="ARBA00022618"/>
    </source>
</evidence>
<dbReference type="InterPro" id="IPR030393">
    <property type="entry name" value="G_ENGB_dom"/>
</dbReference>
<proteinExistence type="inferred from homology"/>
<dbReference type="GO" id="GO:0046872">
    <property type="term" value="F:metal ion binding"/>
    <property type="evidence" value="ECO:0007669"/>
    <property type="project" value="UniProtKB-KW"/>
</dbReference>
<feature type="domain" description="EngB-type G" evidence="11">
    <location>
        <begin position="38"/>
        <end position="213"/>
    </location>
</feature>
<evidence type="ECO:0000256" key="5">
    <source>
        <dbReference type="ARBA" id="ARBA00022741"/>
    </source>
</evidence>
<evidence type="ECO:0000259" key="11">
    <source>
        <dbReference type="PROSITE" id="PS51706"/>
    </source>
</evidence>
<evidence type="ECO:0000313" key="13">
    <source>
        <dbReference type="Proteomes" id="UP000293550"/>
    </source>
</evidence>
<dbReference type="GO" id="GO:0005525">
    <property type="term" value="F:GTP binding"/>
    <property type="evidence" value="ECO:0007669"/>
    <property type="project" value="UniProtKB-UniRule"/>
</dbReference>
<evidence type="ECO:0000256" key="2">
    <source>
        <dbReference type="ARBA" id="ARBA00009638"/>
    </source>
</evidence>
<gene>
    <name evidence="10" type="primary">engB</name>
    <name evidence="12" type="ORF">EQU50_04545</name>
</gene>
<organism evidence="12 13">
    <name type="scientific">Candidatus Finniella inopinata</name>
    <dbReference type="NCBI Taxonomy" id="1696036"/>
    <lineage>
        <taxon>Bacteria</taxon>
        <taxon>Pseudomonadati</taxon>
        <taxon>Pseudomonadota</taxon>
        <taxon>Alphaproteobacteria</taxon>
        <taxon>Holosporales</taxon>
        <taxon>Candidatus Paracaedibacteraceae</taxon>
        <taxon>Candidatus Finniella</taxon>
    </lineage>
</organism>
<evidence type="ECO:0000313" key="12">
    <source>
        <dbReference type="EMBL" id="RZI46211.1"/>
    </source>
</evidence>
<dbReference type="InterPro" id="IPR027417">
    <property type="entry name" value="P-loop_NTPase"/>
</dbReference>
<dbReference type="EMBL" id="SCFB01000005">
    <property type="protein sequence ID" value="RZI46211.1"/>
    <property type="molecule type" value="Genomic_DNA"/>
</dbReference>
<keyword evidence="9 10" id="KW-0131">Cell cycle</keyword>
<sequence length="216" mass="24638">MDTNDIEKTSLEKANWLFKQDCEFLRGVEKASDLPAYNLPEVGFIGRSNVGKSSLINSLTTRHRLARTSNTPGRTQQLNFFNLNNQLILVDMPGYGYAQAPKQLVVNWTQLICDYLQTRINLKRVYVLVDSRHGLKPNDDEMMRILDQMAVSYQIVLTKADKIPLKQAAAVYEQTKEKIKDYTAAYPHIIMTSSEDKRGIEQLRLAIIEFVNSPPS</sequence>
<name>A0A4Q7DH17_9PROT</name>